<dbReference type="SUPFAM" id="SSF102462">
    <property type="entry name" value="Peptidyl-tRNA hydrolase II"/>
    <property type="match status" value="1"/>
</dbReference>
<organism evidence="1 2">
    <name type="scientific">Nocardiopsis alborubida</name>
    <dbReference type="NCBI Taxonomy" id="146802"/>
    <lineage>
        <taxon>Bacteria</taxon>
        <taxon>Bacillati</taxon>
        <taxon>Actinomycetota</taxon>
        <taxon>Actinomycetes</taxon>
        <taxon>Streptosporangiales</taxon>
        <taxon>Nocardiopsidaceae</taxon>
        <taxon>Nocardiopsis</taxon>
    </lineage>
</organism>
<dbReference type="Proteomes" id="UP000553209">
    <property type="component" value="Unassembled WGS sequence"/>
</dbReference>
<reference evidence="1 2" key="1">
    <citation type="submission" date="2020-04" db="EMBL/GenBank/DDBJ databases">
        <title>MicrobeNet Type strains.</title>
        <authorList>
            <person name="Nicholson A.C."/>
        </authorList>
    </citation>
    <scope>NUCLEOTIDE SEQUENCE [LARGE SCALE GENOMIC DNA]</scope>
    <source>
        <strain evidence="1 2">ATCC 23612</strain>
    </source>
</reference>
<gene>
    <name evidence="1" type="ORF">HGB44_09945</name>
</gene>
<dbReference type="Gene3D" id="3.40.1490.10">
    <property type="entry name" value="Bit1"/>
    <property type="match status" value="1"/>
</dbReference>
<protein>
    <submittedName>
        <fullName evidence="1">DUF2000 domain-containing protein</fullName>
    </submittedName>
</protein>
<dbReference type="Pfam" id="PF09391">
    <property type="entry name" value="DUF2000"/>
    <property type="match status" value="1"/>
</dbReference>
<dbReference type="InterPro" id="IPR018988">
    <property type="entry name" value="DUF2000"/>
</dbReference>
<dbReference type="RefSeq" id="WP_017565862.1">
    <property type="nucleotide sequence ID" value="NZ_JAAXPG010000007.1"/>
</dbReference>
<keyword evidence="2" id="KW-1185">Reference proteome</keyword>
<dbReference type="InterPro" id="IPR017021">
    <property type="entry name" value="UCP033763"/>
</dbReference>
<evidence type="ECO:0000313" key="1">
    <source>
        <dbReference type="EMBL" id="NKY97975.1"/>
    </source>
</evidence>
<name>A0A7X6RPL9_9ACTN</name>
<dbReference type="PIRSF" id="PIRSF033736">
    <property type="entry name" value="UCP033763"/>
    <property type="match status" value="1"/>
</dbReference>
<dbReference type="InterPro" id="IPR023476">
    <property type="entry name" value="Pep_tRNA_hydro_II_dom_sf"/>
</dbReference>
<evidence type="ECO:0000313" key="2">
    <source>
        <dbReference type="Proteomes" id="UP000553209"/>
    </source>
</evidence>
<accession>A0A7X6RPL9</accession>
<dbReference type="EMBL" id="JAAXPG010000007">
    <property type="protein sequence ID" value="NKY97975.1"/>
    <property type="molecule type" value="Genomic_DNA"/>
</dbReference>
<proteinExistence type="predicted"/>
<sequence length="136" mass="14180">MGMSTKIVVVLREGLEPALAANAGVVLGLALGGRMENSLAADGKDAGGGVHAGLNPHPVPTLVASAEQLRELKAGADERDLTVVGFNEVARRSRDYVEYLDALAVTEPQDVEYVGVAVFGARNAVNKLTGKLALMR</sequence>
<comment type="caution">
    <text evidence="1">The sequence shown here is derived from an EMBL/GenBank/DDBJ whole genome shotgun (WGS) entry which is preliminary data.</text>
</comment>
<dbReference type="AlphaFoldDB" id="A0A7X6RPL9"/>